<accession>A0ABU1VD75</accession>
<dbReference type="EMBL" id="JAVDWE010000009">
    <property type="protein sequence ID" value="MDR7095432.1"/>
    <property type="molecule type" value="Genomic_DNA"/>
</dbReference>
<protein>
    <submittedName>
        <fullName evidence="1">Uncharacterized protein</fullName>
    </submittedName>
</protein>
<gene>
    <name evidence="1" type="ORF">J2X09_003183</name>
</gene>
<evidence type="ECO:0000313" key="2">
    <source>
        <dbReference type="Proteomes" id="UP001265550"/>
    </source>
</evidence>
<proteinExistence type="predicted"/>
<dbReference type="Proteomes" id="UP001265550">
    <property type="component" value="Unassembled WGS sequence"/>
</dbReference>
<sequence>MHYDGPDTSRTARACEHCNHFGGWVEQDEGAVWCVKSLQVHALSYKGCAYWEAQPVGWLYPPEVDPAPGLAIYGAGKRGGARIR</sequence>
<keyword evidence="2" id="KW-1185">Reference proteome</keyword>
<name>A0ABU1VD75_9BURK</name>
<organism evidence="1 2">
    <name type="scientific">Hydrogenophaga laconesensis</name>
    <dbReference type="NCBI Taxonomy" id="1805971"/>
    <lineage>
        <taxon>Bacteria</taxon>
        <taxon>Pseudomonadati</taxon>
        <taxon>Pseudomonadota</taxon>
        <taxon>Betaproteobacteria</taxon>
        <taxon>Burkholderiales</taxon>
        <taxon>Comamonadaceae</taxon>
        <taxon>Hydrogenophaga</taxon>
    </lineage>
</organism>
<evidence type="ECO:0000313" key="1">
    <source>
        <dbReference type="EMBL" id="MDR7095432.1"/>
    </source>
</evidence>
<comment type="caution">
    <text evidence="1">The sequence shown here is derived from an EMBL/GenBank/DDBJ whole genome shotgun (WGS) entry which is preliminary data.</text>
</comment>
<reference evidence="1 2" key="1">
    <citation type="submission" date="2023-07" db="EMBL/GenBank/DDBJ databases">
        <title>Sorghum-associated microbial communities from plants grown in Nebraska, USA.</title>
        <authorList>
            <person name="Schachtman D."/>
        </authorList>
    </citation>
    <scope>NUCLEOTIDE SEQUENCE [LARGE SCALE GENOMIC DNA]</scope>
    <source>
        <strain evidence="1 2">BE240</strain>
    </source>
</reference>